<dbReference type="KEGG" id="vg:15926620"/>
<protein>
    <submittedName>
        <fullName evidence="1">Uncharacterized protein</fullName>
    </submittedName>
</protein>
<dbReference type="Proteomes" id="UP000201461">
    <property type="component" value="Segment"/>
</dbReference>
<dbReference type="EMBL" id="HQ317393">
    <property type="protein sequence ID" value="AGN30169.1"/>
    <property type="molecule type" value="Genomic_DNA"/>
</dbReference>
<keyword evidence="2" id="KW-1185">Reference proteome</keyword>
<sequence>MTIKTNVNFTAAIELTSKSLVETNRIEGRFYNSTVGHEQGEEAKTAPVEGFKVIDNKVYAETRNAVYHIRNLSAVALSDFNTIGAPVYIKKADAKFDEMVVAALLS</sequence>
<evidence type="ECO:0000313" key="1">
    <source>
        <dbReference type="EMBL" id="AGN30169.1"/>
    </source>
</evidence>
<accession>R9TFC9</accession>
<reference evidence="1 2" key="1">
    <citation type="journal article" date="2014" name="Genome Biol. Evol.">
        <title>Composite Conserved Promoter-Terminator Motifs (PeSLs) that Mediate Modular Shuffling in the Diverse T4-Like Myoviruses.</title>
        <authorList>
            <person name="Comeau A.M."/>
            <person name="Arbiol C."/>
            <person name="Krisch H.M."/>
        </authorList>
    </citation>
    <scope>NUCLEOTIDE SEQUENCE [LARGE SCALE GENOMIC DNA]</scope>
</reference>
<organism evidence="1 2">
    <name type="scientific">Vibrio phage nt-1</name>
    <dbReference type="NCBI Taxonomy" id="115992"/>
    <lineage>
        <taxon>Viruses</taxon>
        <taxon>Duplodnaviria</taxon>
        <taxon>Heunggongvirae</taxon>
        <taxon>Uroviricota</taxon>
        <taxon>Caudoviricetes</taxon>
        <taxon>Pantevenvirales</taxon>
        <taxon>Straboviridae</taxon>
        <taxon>Mylasvirus</taxon>
        <taxon>Mylasvirus persius</taxon>
    </lineage>
</organism>
<name>R9TFC9_9CAUD</name>
<dbReference type="GeneID" id="15926620"/>
<evidence type="ECO:0000313" key="2">
    <source>
        <dbReference type="Proteomes" id="UP000201461"/>
    </source>
</evidence>
<proteinExistence type="predicted"/>
<dbReference type="OrthoDB" id="20001at10239"/>
<gene>
    <name evidence="1" type="ORF">VPFG_00167</name>
</gene>
<dbReference type="RefSeq" id="YP_008125318.1">
    <property type="nucleotide sequence ID" value="NC_021529.2"/>
</dbReference>